<dbReference type="FunFam" id="1.10.8.530:FF:000002">
    <property type="entry name" value="DNA polymerase alpha subunit B"/>
    <property type="match status" value="1"/>
</dbReference>
<dbReference type="GO" id="GO:0003677">
    <property type="term" value="F:DNA binding"/>
    <property type="evidence" value="ECO:0007669"/>
    <property type="project" value="InterPro"/>
</dbReference>
<evidence type="ECO:0000256" key="2">
    <source>
        <dbReference type="ARBA" id="ARBA00007299"/>
    </source>
</evidence>
<evidence type="ECO:0000256" key="3">
    <source>
        <dbReference type="ARBA" id="ARBA00018596"/>
    </source>
</evidence>
<reference evidence="9" key="3">
    <citation type="submission" date="2000-11" db="EMBL/GenBank/DDBJ databases">
        <authorList>
            <person name="Cheuk R."/>
            <person name="Shinn P."/>
            <person name="Brooks S."/>
            <person name="Buehler E."/>
            <person name="Chao Q."/>
            <person name="Johnson-Hopson C."/>
            <person name="Khan S."/>
            <person name="Kim C."/>
            <person name="Altafi H."/>
            <person name="Bei B."/>
            <person name="Chin C."/>
            <person name="Chiou J."/>
            <person name="Choi E."/>
            <person name="Conn L."/>
            <person name="Conway A."/>
            <person name="Gonzalez A."/>
            <person name="Hansen N."/>
            <person name="Howing B."/>
            <person name="Koo T."/>
            <person name="Lam B."/>
            <person name="Lee J."/>
            <person name="Lenz C."/>
            <person name="Li J."/>
            <person name="Liu A."/>
            <person name="Liu J."/>
            <person name="Liu S."/>
            <person name="Mukharsky N."/>
            <person name="Nguyen M."/>
            <person name="Palm C."/>
            <person name="Pham P."/>
            <person name="Sakano H."/>
            <person name="Schwartz J."/>
            <person name="Southwick A."/>
            <person name="Thaveri A."/>
            <person name="Toriumi M."/>
            <person name="Vaysberg M."/>
            <person name="Yu G."/>
            <person name="Davis R."/>
            <person name="Federspiel N."/>
            <person name="Theologis A."/>
            <person name="Ecker J."/>
        </authorList>
    </citation>
    <scope>NUCLEOTIDE SEQUENCE</scope>
</reference>
<dbReference type="Pfam" id="PF13456">
    <property type="entry name" value="RVT_3"/>
    <property type="match status" value="1"/>
</dbReference>
<dbReference type="Pfam" id="PF22062">
    <property type="entry name" value="OB_DPOA2"/>
    <property type="match status" value="1"/>
</dbReference>
<accession>Q9FXC8</accession>
<keyword evidence="5 6" id="KW-0539">Nucleus</keyword>
<dbReference type="InterPro" id="IPR012337">
    <property type="entry name" value="RNaseH-like_sf"/>
</dbReference>
<evidence type="ECO:0000256" key="7">
    <source>
        <dbReference type="SAM" id="MobiDB-lite"/>
    </source>
</evidence>
<comment type="subcellular location">
    <subcellularLocation>
        <location evidence="1 6">Nucleus</location>
    </subcellularLocation>
</comment>
<dbReference type="InterPro" id="IPR044730">
    <property type="entry name" value="RNase_H-like_dom_plant"/>
</dbReference>
<dbReference type="InterPro" id="IPR043034">
    <property type="entry name" value="DNA_pol_alpha_B_N_sf"/>
</dbReference>
<dbReference type="FunFam" id="3.60.21.60:FF:000004">
    <property type="entry name" value="DNA polymerase alpha subunit B"/>
    <property type="match status" value="1"/>
</dbReference>
<dbReference type="ExpressionAtlas" id="Q9FXC8">
    <property type="expression patterns" value="baseline and differential"/>
</dbReference>
<dbReference type="GO" id="GO:0006260">
    <property type="term" value="P:DNA replication"/>
    <property type="evidence" value="ECO:0007669"/>
    <property type="project" value="UniProtKB-KW"/>
</dbReference>
<evidence type="ECO:0000313" key="9">
    <source>
        <dbReference type="EMBL" id="AAG28895.1"/>
    </source>
</evidence>
<evidence type="ECO:0000256" key="1">
    <source>
        <dbReference type="ARBA" id="ARBA00004123"/>
    </source>
</evidence>
<feature type="region of interest" description="Disordered" evidence="7">
    <location>
        <begin position="630"/>
        <end position="654"/>
    </location>
</feature>
<evidence type="ECO:0000256" key="6">
    <source>
        <dbReference type="PIRNR" id="PIRNR018300"/>
    </source>
</evidence>
<sequence length="803" mass="89940">MATDEEIKNEFKRSGFILVEEDEILKRCVTLCINYSLKPSDLVSSWELYHLNRQLLDQTVKKDDMDGFVLHLQNEQKESIMRVEEAGLHLYSNRDVDMLLDGVQEDTEEIVTTPTNKSQRLHPDPFDSISRSRDYGYSTGKSVGHVTPFGSRIEKFVVKFNVGNVAAHAENGNNNDVENSEDDIIKRVQTSQRCSLKVNGSGPEPGCRFMYDRTEDRFSALEYRIVRHADAFAASGLYEEQVDPAVASQRSIFAVGMICCDGEGHLNDKSILLQSSSKYPEFPYPNANKFDDCSAERTSGQRVPVDLKRLDQFSIFPGQVVGIEGQNPSGHYLTASKLLDSVPLTLTVDVDLPPAKRQILDQEVLVPAEESCQKSEVSFIIASGPFTTSDNLLFEPLNELLAYAKRKPPQLLVLLGPFVDSEHPEIKKGAVDATFNEIFQVEVLRKLQDYVEFMGSEVRVVLVPSIRDANHDFIFPQPPFDIHIPDLEHQVKVSCCTVDVLKQLSGEEMSKNPSGVPTDRMSRLASHLLRQRSFYPLYPPPESLPYDSSLAPKALQISSIPDILLLPSDMRYFVKILSLGEEEDAAKCVCVNPGRLAKGEGADANVIFRCIVYLRPATFVRSEEEEEELKKKNRRKRIRNGHYQTKKKSASRGNPGLATAGGVIRDGAGNWCGGFALNIGRCSAPLAELWGVYYGFYLAWTKALTRVELEVDSELVVGFLKTGIGDQHPLSFLVRLCHGLLSKDWIVRITHVYREANRLADGLANYAFSLPLGFHSLIDVPDDLEVILHEDSLGSTRPRRVRL</sequence>
<dbReference type="PANTHER" id="PTHR23061">
    <property type="entry name" value="DNA POLYMERASE 2 ALPHA 70 KDA SUBUNIT"/>
    <property type="match status" value="1"/>
</dbReference>
<reference evidence="9" key="2">
    <citation type="submission" date="2000-10" db="EMBL/GenBank/DDBJ databases">
        <title>Genomic sequence for Arabidopsis thaliana BAC F12A21 from chromosome I.</title>
        <authorList>
            <person name="Chao Q."/>
            <person name="Brooks S."/>
            <person name="Buehler E."/>
            <person name="Johnson-Hopson C."/>
            <person name="Khan S."/>
            <person name="Kim C."/>
            <person name="Shinn P."/>
            <person name="Altafi H."/>
            <person name="Bei Q."/>
            <person name="Chin C."/>
            <person name="Chiou J."/>
            <person name="Choi E."/>
            <person name="Conn L."/>
            <person name="Conway A."/>
            <person name="Gonzales A."/>
            <person name="Hansen N."/>
            <person name="Howng B."/>
            <person name="Koo T."/>
            <person name="Lam B."/>
            <person name="Lee J."/>
            <person name="Lenz C."/>
            <person name="Li J."/>
            <person name="Liu A."/>
            <person name="Liu K."/>
            <person name="Liu S."/>
            <person name="Mukharsky N."/>
            <person name="Nguyen M."/>
            <person name="Palm C."/>
            <person name="Pham P."/>
            <person name="Sakano H."/>
            <person name="Schwartz J."/>
            <person name="Southwick A."/>
            <person name="Thaveri A."/>
            <person name="Toriumi M."/>
            <person name="Vaysberg M."/>
            <person name="Yu G."/>
            <person name="Federspiel N.A."/>
            <person name="Theologis A."/>
            <person name="Ecker J.R."/>
        </authorList>
    </citation>
    <scope>NUCLEOTIDE SEQUENCE</scope>
</reference>
<dbReference type="GO" id="GO:0004523">
    <property type="term" value="F:RNA-DNA hybrid ribonuclease activity"/>
    <property type="evidence" value="ECO:0007669"/>
    <property type="project" value="InterPro"/>
</dbReference>
<proteinExistence type="inferred from homology"/>
<dbReference type="InterPro" id="IPR016722">
    <property type="entry name" value="DNA_pol_alpha_bsu"/>
</dbReference>
<dbReference type="PROSITE" id="PS50879">
    <property type="entry name" value="RNASE_H_1"/>
    <property type="match status" value="1"/>
</dbReference>
<protein>
    <recommendedName>
        <fullName evidence="3 6">DNA polymerase alpha subunit B</fullName>
    </recommendedName>
</protein>
<reference key="1">
    <citation type="journal article" date="2000" name="Nature">
        <title>Sequence and analysis of chromosome 1 of the plant Arabidopsis thaliana.</title>
        <authorList>
            <person name="Theologis A."/>
            <person name="Ecker J.R."/>
            <person name="Palm C.J."/>
            <person name="Federspiel N.A."/>
            <person name="Kaul S."/>
            <person name="White O."/>
            <person name="Alonso J."/>
            <person name="Altafi H."/>
            <person name="Araujo R."/>
            <person name="Bowman C.L."/>
            <person name="Brooks S.Y."/>
            <person name="Buehler E."/>
            <person name="Chan A."/>
            <person name="Chao Q."/>
            <person name="Chen H."/>
            <person name="Cheuk R.F."/>
            <person name="Chin C.W."/>
            <person name="Chung M.K."/>
            <person name="Conn L."/>
            <person name="Conway A.B."/>
            <person name="Conway A.R."/>
            <person name="Creasy T.H."/>
            <person name="Dewar K."/>
            <person name="Dunn P."/>
            <person name="Etgu P."/>
            <person name="Feldblyum T.V."/>
            <person name="Feng J."/>
            <person name="Fong B."/>
            <person name="Fujii C.Y."/>
            <person name="Gill J.E."/>
            <person name="Goldsmith A.D."/>
            <person name="Haas B."/>
            <person name="Hansen N.F."/>
            <person name="Hughes B."/>
            <person name="Huizar L."/>
            <person name="Hunter J.L."/>
            <person name="Jenkins J."/>
            <person name="Johnson-Hopson C."/>
            <person name="Khan S."/>
            <person name="Khaykin E."/>
            <person name="Kim C.J."/>
            <person name="Koo H.L."/>
            <person name="Kremenetskaia I."/>
            <person name="Kurtz D.B."/>
            <person name="Kwan A."/>
            <person name="Lam B."/>
            <person name="Langin-Hooper S."/>
            <person name="Lee A."/>
            <person name="Lee J.M."/>
            <person name="Lenz C.A."/>
            <person name="Li J.H."/>
            <person name="Li Y."/>
            <person name="Lin X."/>
            <person name="Liu S.X."/>
            <person name="Liu Z.A."/>
            <person name="Luros J.S."/>
            <person name="Maiti R."/>
            <person name="Marziali A."/>
            <person name="Militscher J."/>
            <person name="Miranda M."/>
            <person name="Nguyen M."/>
            <person name="Nierman W.C."/>
            <person name="Osborne B.I."/>
            <person name="Pai G."/>
            <person name="Peterson J."/>
            <person name="Pham P.K."/>
            <person name="Rizzo M."/>
            <person name="Rooney T."/>
            <person name="Rowley D."/>
            <person name="Sakano H."/>
            <person name="Salzberg S.L."/>
            <person name="Schwartz J.R."/>
            <person name="Shinn P."/>
            <person name="Southwick A.M."/>
            <person name="Sun H."/>
            <person name="Tallon L.J."/>
            <person name="Tambunga G."/>
            <person name="Toriumi M.J."/>
            <person name="Town C.D."/>
            <person name="Utterback T."/>
            <person name="Van Aken S."/>
            <person name="Vaysberg M."/>
            <person name="Vysotskaia V.S."/>
            <person name="Walker M."/>
            <person name="Wu D."/>
            <person name="Yu G."/>
            <person name="Fraser C.M."/>
            <person name="Venter J.C."/>
            <person name="Davis R.W."/>
        </authorList>
    </citation>
    <scope>NUCLEOTIDE SEQUENCE [LARGE SCALE GENOMIC DNA]</scope>
    <source>
        <strain>cv. Columbia</strain>
    </source>
</reference>
<dbReference type="GO" id="GO:0005634">
    <property type="term" value="C:nucleus"/>
    <property type="evidence" value="ECO:0007669"/>
    <property type="project" value="UniProtKB-SubCell"/>
</dbReference>
<dbReference type="CDD" id="cd06222">
    <property type="entry name" value="RNase_H_like"/>
    <property type="match status" value="1"/>
</dbReference>
<dbReference type="SUPFAM" id="SSF53098">
    <property type="entry name" value="Ribonuclease H-like"/>
    <property type="match status" value="1"/>
</dbReference>
<keyword evidence="4 6" id="KW-0235">DNA replication</keyword>
<feature type="compositionally biased region" description="Basic and acidic residues" evidence="7">
    <location>
        <begin position="121"/>
        <end position="133"/>
    </location>
</feature>
<organism evidence="9">
    <name type="scientific">Arabidopsis thaliana</name>
    <name type="common">Mouse-ear cress</name>
    <dbReference type="NCBI Taxonomy" id="3702"/>
    <lineage>
        <taxon>Eukaryota</taxon>
        <taxon>Viridiplantae</taxon>
        <taxon>Streptophyta</taxon>
        <taxon>Embryophyta</taxon>
        <taxon>Tracheophyta</taxon>
        <taxon>Spermatophyta</taxon>
        <taxon>Magnoliopsida</taxon>
        <taxon>eudicotyledons</taxon>
        <taxon>Gunneridae</taxon>
        <taxon>Pentapetalae</taxon>
        <taxon>rosids</taxon>
        <taxon>malvids</taxon>
        <taxon>Brassicales</taxon>
        <taxon>Brassicaceae</taxon>
        <taxon>Camelineae</taxon>
        <taxon>Arabidopsis</taxon>
    </lineage>
</organism>
<dbReference type="PIRSF" id="PIRSF018300">
    <property type="entry name" value="DNA_pol_alph_2"/>
    <property type="match status" value="1"/>
</dbReference>
<feature type="region of interest" description="Disordered" evidence="7">
    <location>
        <begin position="110"/>
        <end position="133"/>
    </location>
</feature>
<evidence type="ECO:0000259" key="8">
    <source>
        <dbReference type="PROSITE" id="PS50879"/>
    </source>
</evidence>
<feature type="domain" description="RNase H type-1" evidence="8">
    <location>
        <begin position="638"/>
        <end position="769"/>
    </location>
</feature>
<dbReference type="EMBL" id="AC008113">
    <property type="protein sequence ID" value="AAG28895.1"/>
    <property type="molecule type" value="Genomic_DNA"/>
</dbReference>
<comment type="similarity">
    <text evidence="2 6">Belongs to the DNA polymerase alpha subunit B family.</text>
</comment>
<dbReference type="Gene3D" id="3.30.420.10">
    <property type="entry name" value="Ribonuclease H-like superfamily/Ribonuclease H"/>
    <property type="match status" value="1"/>
</dbReference>
<dbReference type="InterPro" id="IPR002156">
    <property type="entry name" value="RNaseH_domain"/>
</dbReference>
<feature type="compositionally biased region" description="Basic residues" evidence="7">
    <location>
        <begin position="631"/>
        <end position="650"/>
    </location>
</feature>
<comment type="function">
    <text evidence="6">Accessory subunit of the DNA polymerase alpha complex (also known as the alpha DNA polymerase-primase complex) which plays an essential role in the initiation of DNA synthesis.</text>
</comment>
<dbReference type="Gene3D" id="1.10.8.530">
    <property type="entry name" value="DNA polymerase alpha-primase, subunit B, N-terminal domain"/>
    <property type="match status" value="1"/>
</dbReference>
<dbReference type="AlphaFoldDB" id="Q9FXC8"/>
<evidence type="ECO:0000256" key="5">
    <source>
        <dbReference type="ARBA" id="ARBA00023242"/>
    </source>
</evidence>
<dbReference type="Pfam" id="PF04042">
    <property type="entry name" value="DNA_pol_E_B"/>
    <property type="match status" value="1"/>
</dbReference>
<dbReference type="InterPro" id="IPR036397">
    <property type="entry name" value="RNaseH_sf"/>
</dbReference>
<dbReference type="Pfam" id="PF08418">
    <property type="entry name" value="Pol_alpha_B_N"/>
    <property type="match status" value="1"/>
</dbReference>
<evidence type="ECO:0000256" key="4">
    <source>
        <dbReference type="ARBA" id="ARBA00022705"/>
    </source>
</evidence>
<dbReference type="InterPro" id="IPR013627">
    <property type="entry name" value="Pol_alpha_B_N"/>
</dbReference>
<dbReference type="InterPro" id="IPR054300">
    <property type="entry name" value="OB_DPOA2"/>
</dbReference>
<name>Q9FXC8_ARATH</name>
<dbReference type="Gene3D" id="3.60.21.60">
    <property type="match status" value="1"/>
</dbReference>
<dbReference type="PANTHER" id="PTHR23061:SF12">
    <property type="entry name" value="DNA POLYMERASE ALPHA SUBUNIT B"/>
    <property type="match status" value="1"/>
</dbReference>
<dbReference type="InterPro" id="IPR007185">
    <property type="entry name" value="DNA_pol_a/d/e_bsu"/>
</dbReference>